<comment type="caution">
    <text evidence="2">The sequence shown here is derived from an EMBL/GenBank/DDBJ whole genome shotgun (WGS) entry which is preliminary data.</text>
</comment>
<feature type="transmembrane region" description="Helical" evidence="1">
    <location>
        <begin position="110"/>
        <end position="130"/>
    </location>
</feature>
<dbReference type="EMBL" id="JAAGWZ010000002">
    <property type="protein sequence ID" value="NEM91308.1"/>
    <property type="molecule type" value="Genomic_DNA"/>
</dbReference>
<keyword evidence="1" id="KW-1133">Transmembrane helix</keyword>
<sequence>MNARWWSGAIGPALVALVLSLVSAVLVAAVPGGVGVAIAVIVLGIASAVFATDALVRMLLDVSPRRRWALLALAGIAYAGLDLAGLAWLFGSAGTGFVAVNGFESSWLGFLVVGWLAAILGIVVGTSAAVSSGVGLGARIVLGVLSILVELPLISLVGVIGVGIAALVLRSRATAAGEVSPAPLPASR</sequence>
<dbReference type="Proteomes" id="UP000479756">
    <property type="component" value="Unassembled WGS sequence"/>
</dbReference>
<feature type="transmembrane region" description="Helical" evidence="1">
    <location>
        <begin position="142"/>
        <end position="169"/>
    </location>
</feature>
<keyword evidence="3" id="KW-1185">Reference proteome</keyword>
<keyword evidence="1" id="KW-0812">Transmembrane</keyword>
<evidence type="ECO:0000313" key="2">
    <source>
        <dbReference type="EMBL" id="NEM91308.1"/>
    </source>
</evidence>
<feature type="transmembrane region" description="Helical" evidence="1">
    <location>
        <begin position="34"/>
        <end position="56"/>
    </location>
</feature>
<evidence type="ECO:0000256" key="1">
    <source>
        <dbReference type="SAM" id="Phobius"/>
    </source>
</evidence>
<protein>
    <submittedName>
        <fullName evidence="2">Uncharacterized protein</fullName>
    </submittedName>
</protein>
<evidence type="ECO:0000313" key="3">
    <source>
        <dbReference type="Proteomes" id="UP000479756"/>
    </source>
</evidence>
<accession>A0A7C9PNB9</accession>
<gene>
    <name evidence="2" type="ORF">G3T37_08040</name>
</gene>
<dbReference type="RefSeq" id="WP_163472978.1">
    <property type="nucleotide sequence ID" value="NZ_JAAGWZ010000002.1"/>
</dbReference>
<organism evidence="2 3">
    <name type="scientific">Galbitalea soli</name>
    <dbReference type="NCBI Taxonomy" id="1268042"/>
    <lineage>
        <taxon>Bacteria</taxon>
        <taxon>Bacillati</taxon>
        <taxon>Actinomycetota</taxon>
        <taxon>Actinomycetes</taxon>
        <taxon>Micrococcales</taxon>
        <taxon>Microbacteriaceae</taxon>
        <taxon>Galbitalea</taxon>
    </lineage>
</organism>
<dbReference type="AlphaFoldDB" id="A0A7C9PNB9"/>
<proteinExistence type="predicted"/>
<feature type="transmembrane region" description="Helical" evidence="1">
    <location>
        <begin position="68"/>
        <end position="90"/>
    </location>
</feature>
<name>A0A7C9PNB9_9MICO</name>
<keyword evidence="1" id="KW-0472">Membrane</keyword>
<reference evidence="2 3" key="1">
    <citation type="journal article" date="2014" name="Int. J. Syst. Evol. Microbiol.">
        <title>Description of Galbitalea soli gen. nov., sp. nov., and Frondihabitans sucicola sp. nov.</title>
        <authorList>
            <person name="Kim S.J."/>
            <person name="Lim J.M."/>
            <person name="Ahn J.H."/>
            <person name="Weon H.Y."/>
            <person name="Hamada M."/>
            <person name="Suzuki K."/>
            <person name="Ahn T.Y."/>
            <person name="Kwon S.W."/>
        </authorList>
    </citation>
    <scope>NUCLEOTIDE SEQUENCE [LARGE SCALE GENOMIC DNA]</scope>
    <source>
        <strain evidence="2 3">NBRC 108727</strain>
    </source>
</reference>